<keyword evidence="5" id="KW-0863">Zinc-finger</keyword>
<dbReference type="InterPro" id="IPR027377">
    <property type="entry name" value="ZAR1/RTP1-5-like_Znf-3CxxC"/>
</dbReference>
<dbReference type="EMBL" id="CP111024">
    <property type="protein sequence ID" value="WAR24377.1"/>
    <property type="molecule type" value="Genomic_DNA"/>
</dbReference>
<evidence type="ECO:0000256" key="11">
    <source>
        <dbReference type="SAM" id="MobiDB-lite"/>
    </source>
</evidence>
<comment type="subcellular location">
    <subcellularLocation>
        <location evidence="1">Cytoplasm</location>
    </subcellularLocation>
</comment>
<feature type="compositionally biased region" description="Basic and acidic residues" evidence="11">
    <location>
        <begin position="65"/>
        <end position="84"/>
    </location>
</feature>
<evidence type="ECO:0000256" key="9">
    <source>
        <dbReference type="ARBA" id="ARBA00022943"/>
    </source>
</evidence>
<dbReference type="SMART" id="SM01328">
    <property type="entry name" value="zf-3CxxC"/>
    <property type="match status" value="1"/>
</dbReference>
<evidence type="ECO:0000259" key="12">
    <source>
        <dbReference type="SMART" id="SM01328"/>
    </source>
</evidence>
<dbReference type="InterPro" id="IPR026775">
    <property type="entry name" value="Zar1"/>
</dbReference>
<evidence type="ECO:0000313" key="14">
    <source>
        <dbReference type="Proteomes" id="UP001164746"/>
    </source>
</evidence>
<keyword evidence="3" id="KW-0963">Cytoplasm</keyword>
<evidence type="ECO:0000256" key="6">
    <source>
        <dbReference type="ARBA" id="ARBA00022782"/>
    </source>
</evidence>
<keyword evidence="6" id="KW-0221">Differentiation</keyword>
<evidence type="ECO:0000313" key="13">
    <source>
        <dbReference type="EMBL" id="WAR24377.1"/>
    </source>
</evidence>
<feature type="domain" description="3CxxC-type" evidence="12">
    <location>
        <begin position="1"/>
        <end position="86"/>
    </location>
</feature>
<protein>
    <submittedName>
        <fullName evidence="13">ZAR1-like protein</fullName>
    </submittedName>
</protein>
<dbReference type="Pfam" id="PF13695">
    <property type="entry name" value="Zn_ribbon_3CxxC"/>
    <property type="match status" value="1"/>
</dbReference>
<feature type="region of interest" description="Disordered" evidence="11">
    <location>
        <begin position="65"/>
        <end position="90"/>
    </location>
</feature>
<sequence>MYGFFECSDCNLEWESSKVYFKDRLRNVYYGQECKECGTMCQPYRVEETTCSRCGQVARTCGCDKTRHTDPRKPHRRDLCEKCKSGSPCQ</sequence>
<evidence type="ECO:0000256" key="1">
    <source>
        <dbReference type="ARBA" id="ARBA00004496"/>
    </source>
</evidence>
<keyword evidence="9" id="KW-0896">Oogenesis</keyword>
<reference evidence="13" key="1">
    <citation type="submission" date="2022-11" db="EMBL/GenBank/DDBJ databases">
        <title>Centuries of genome instability and evolution in soft-shell clam transmissible cancer (bioRxiv).</title>
        <authorList>
            <person name="Hart S.F.M."/>
            <person name="Yonemitsu M.A."/>
            <person name="Giersch R.M."/>
            <person name="Beal B.F."/>
            <person name="Arriagada G."/>
            <person name="Davis B.W."/>
            <person name="Ostrander E.A."/>
            <person name="Goff S.P."/>
            <person name="Metzger M.J."/>
        </authorList>
    </citation>
    <scope>NUCLEOTIDE SEQUENCE</scope>
    <source>
        <strain evidence="13">MELC-2E11</strain>
        <tissue evidence="13">Siphon/mantle</tissue>
    </source>
</reference>
<accession>A0ABY7FS15</accession>
<organism evidence="13 14">
    <name type="scientific">Mya arenaria</name>
    <name type="common">Soft-shell clam</name>
    <dbReference type="NCBI Taxonomy" id="6604"/>
    <lineage>
        <taxon>Eukaryota</taxon>
        <taxon>Metazoa</taxon>
        <taxon>Spiralia</taxon>
        <taxon>Lophotrochozoa</taxon>
        <taxon>Mollusca</taxon>
        <taxon>Bivalvia</taxon>
        <taxon>Autobranchia</taxon>
        <taxon>Heteroconchia</taxon>
        <taxon>Euheterodonta</taxon>
        <taxon>Imparidentia</taxon>
        <taxon>Neoheterodontei</taxon>
        <taxon>Myida</taxon>
        <taxon>Myoidea</taxon>
        <taxon>Myidae</taxon>
        <taxon>Mya</taxon>
    </lineage>
</organism>
<keyword evidence="7" id="KW-0862">Zinc</keyword>
<evidence type="ECO:0000256" key="4">
    <source>
        <dbReference type="ARBA" id="ARBA00022723"/>
    </source>
</evidence>
<keyword evidence="4" id="KW-0479">Metal-binding</keyword>
<dbReference type="PANTHER" id="PTHR31054:SF3">
    <property type="entry name" value="ZYGOTE ARREST PROTEIN 1-LIKE"/>
    <property type="match status" value="1"/>
</dbReference>
<dbReference type="Proteomes" id="UP001164746">
    <property type="component" value="Chromosome 13"/>
</dbReference>
<name>A0ABY7FS15_MYAAR</name>
<keyword evidence="14" id="KW-1185">Reference proteome</keyword>
<keyword evidence="2" id="KW-0217">Developmental protein</keyword>
<evidence type="ECO:0000256" key="2">
    <source>
        <dbReference type="ARBA" id="ARBA00022473"/>
    </source>
</evidence>
<comment type="similarity">
    <text evidence="10">Belongs to the ZAR1 family.</text>
</comment>
<evidence type="ECO:0000256" key="8">
    <source>
        <dbReference type="ARBA" id="ARBA00022884"/>
    </source>
</evidence>
<evidence type="ECO:0000256" key="5">
    <source>
        <dbReference type="ARBA" id="ARBA00022771"/>
    </source>
</evidence>
<gene>
    <name evidence="13" type="ORF">MAR_038046</name>
</gene>
<evidence type="ECO:0000256" key="10">
    <source>
        <dbReference type="ARBA" id="ARBA00034699"/>
    </source>
</evidence>
<evidence type="ECO:0000256" key="3">
    <source>
        <dbReference type="ARBA" id="ARBA00022490"/>
    </source>
</evidence>
<evidence type="ECO:0000256" key="7">
    <source>
        <dbReference type="ARBA" id="ARBA00022833"/>
    </source>
</evidence>
<dbReference type="PANTHER" id="PTHR31054">
    <property type="entry name" value="ZYGOTE ARREST PROTEIN 1-LIKE ISOFORM X1"/>
    <property type="match status" value="1"/>
</dbReference>
<keyword evidence="8" id="KW-0694">RNA-binding</keyword>
<proteinExistence type="inferred from homology"/>